<dbReference type="PANTHER" id="PTHR47189">
    <property type="entry name" value="MHC CLASS II TRANSACTIVATOR"/>
    <property type="match status" value="1"/>
</dbReference>
<dbReference type="GO" id="GO:0045348">
    <property type="term" value="P:positive regulation of MHC class II biosynthetic process"/>
    <property type="evidence" value="ECO:0007669"/>
    <property type="project" value="TreeGrafter"/>
</dbReference>
<proteinExistence type="predicted"/>
<dbReference type="GO" id="GO:0045944">
    <property type="term" value="P:positive regulation of transcription by RNA polymerase II"/>
    <property type="evidence" value="ECO:0007669"/>
    <property type="project" value="TreeGrafter"/>
</dbReference>
<dbReference type="PANTHER" id="PTHR47189:SF1">
    <property type="entry name" value="MHC CLASS II TRANSACTIVATOR"/>
    <property type="match status" value="1"/>
</dbReference>
<sequence>MSATSLEQALLDISSGATEVDVSDQQIGDDGVVRLAEALTEALESSSTVIDIYLDGNGITDQGVECLAEFLEKSGSVVQFSLYNNSVTDAGATRLARSLACCAQLQTLDLRENAVADAGASALAEALERGAALQFLLLKDNDVGDDGAKRLAEAVRRCGSGGPLRQLDLESNKITALGSTALKEVRESTKKEIQCGYQKSEVRQQHTKLIDSLGQDGVFASR</sequence>
<keyword evidence="2" id="KW-0677">Repeat</keyword>
<dbReference type="Gene3D" id="3.80.10.10">
    <property type="entry name" value="Ribonuclease Inhibitor"/>
    <property type="match status" value="1"/>
</dbReference>
<comment type="caution">
    <text evidence="3">The sequence shown here is derived from an EMBL/GenBank/DDBJ whole genome shotgun (WGS) entry which is preliminary data.</text>
</comment>
<dbReference type="InterPro" id="IPR032675">
    <property type="entry name" value="LRR_dom_sf"/>
</dbReference>
<evidence type="ECO:0000313" key="4">
    <source>
        <dbReference type="Proteomes" id="UP000626109"/>
    </source>
</evidence>
<keyword evidence="1" id="KW-0433">Leucine-rich repeat</keyword>
<dbReference type="AlphaFoldDB" id="A0A813LYZ7"/>
<dbReference type="EMBL" id="CAJNNW010037017">
    <property type="protein sequence ID" value="CAE8738874.1"/>
    <property type="molecule type" value="Genomic_DNA"/>
</dbReference>
<organism evidence="3 4">
    <name type="scientific">Polarella glacialis</name>
    <name type="common">Dinoflagellate</name>
    <dbReference type="NCBI Taxonomy" id="89957"/>
    <lineage>
        <taxon>Eukaryota</taxon>
        <taxon>Sar</taxon>
        <taxon>Alveolata</taxon>
        <taxon>Dinophyceae</taxon>
        <taxon>Suessiales</taxon>
        <taxon>Suessiaceae</taxon>
        <taxon>Polarella</taxon>
    </lineage>
</organism>
<dbReference type="Proteomes" id="UP000626109">
    <property type="component" value="Unassembled WGS sequence"/>
</dbReference>
<dbReference type="SUPFAM" id="SSF52047">
    <property type="entry name" value="RNI-like"/>
    <property type="match status" value="1"/>
</dbReference>
<evidence type="ECO:0000313" key="3">
    <source>
        <dbReference type="EMBL" id="CAE8738874.1"/>
    </source>
</evidence>
<gene>
    <name evidence="3" type="ORF">PGLA2088_LOCUS49379</name>
</gene>
<dbReference type="InterPro" id="IPR001611">
    <property type="entry name" value="Leu-rich_rpt"/>
</dbReference>
<dbReference type="GO" id="GO:0045345">
    <property type="term" value="P:positive regulation of MHC class I biosynthetic process"/>
    <property type="evidence" value="ECO:0007669"/>
    <property type="project" value="TreeGrafter"/>
</dbReference>
<name>A0A813LYZ7_POLGL</name>
<dbReference type="Pfam" id="PF13516">
    <property type="entry name" value="LRR_6"/>
    <property type="match status" value="4"/>
</dbReference>
<dbReference type="SMART" id="SM00368">
    <property type="entry name" value="LRR_RI"/>
    <property type="match status" value="6"/>
</dbReference>
<reference evidence="3" key="1">
    <citation type="submission" date="2021-02" db="EMBL/GenBank/DDBJ databases">
        <authorList>
            <person name="Dougan E. K."/>
            <person name="Rhodes N."/>
            <person name="Thang M."/>
            <person name="Chan C."/>
        </authorList>
    </citation>
    <scope>NUCLEOTIDE SEQUENCE</scope>
</reference>
<accession>A0A813LYZ7</accession>
<protein>
    <submittedName>
        <fullName evidence="3">Uncharacterized protein</fullName>
    </submittedName>
</protein>
<evidence type="ECO:0000256" key="1">
    <source>
        <dbReference type="ARBA" id="ARBA00022614"/>
    </source>
</evidence>
<evidence type="ECO:0000256" key="2">
    <source>
        <dbReference type="ARBA" id="ARBA00022737"/>
    </source>
</evidence>